<name>A0A8T0MZH1_PANVG</name>
<protein>
    <submittedName>
        <fullName evidence="2">Uncharacterized protein</fullName>
    </submittedName>
</protein>
<gene>
    <name evidence="2" type="ORF">PVAP13_9NG646000</name>
</gene>
<evidence type="ECO:0000256" key="1">
    <source>
        <dbReference type="SAM" id="MobiDB-lite"/>
    </source>
</evidence>
<feature type="region of interest" description="Disordered" evidence="1">
    <location>
        <begin position="69"/>
        <end position="88"/>
    </location>
</feature>
<evidence type="ECO:0000313" key="3">
    <source>
        <dbReference type="Proteomes" id="UP000823388"/>
    </source>
</evidence>
<evidence type="ECO:0000313" key="2">
    <source>
        <dbReference type="EMBL" id="KAG2542560.1"/>
    </source>
</evidence>
<feature type="compositionally biased region" description="Basic and acidic residues" evidence="1">
    <location>
        <begin position="22"/>
        <end position="34"/>
    </location>
</feature>
<dbReference type="AlphaFoldDB" id="A0A8T0MZH1"/>
<accession>A0A8T0MZH1</accession>
<reference evidence="2" key="1">
    <citation type="submission" date="2020-05" db="EMBL/GenBank/DDBJ databases">
        <title>WGS assembly of Panicum virgatum.</title>
        <authorList>
            <person name="Lovell J.T."/>
            <person name="Jenkins J."/>
            <person name="Shu S."/>
            <person name="Juenger T.E."/>
            <person name="Schmutz J."/>
        </authorList>
    </citation>
    <scope>NUCLEOTIDE SEQUENCE</scope>
    <source>
        <strain evidence="2">AP13</strain>
    </source>
</reference>
<dbReference type="Proteomes" id="UP000823388">
    <property type="component" value="Chromosome 9N"/>
</dbReference>
<proteinExistence type="predicted"/>
<dbReference type="EMBL" id="CM029054">
    <property type="protein sequence ID" value="KAG2542560.1"/>
    <property type="molecule type" value="Genomic_DNA"/>
</dbReference>
<organism evidence="2 3">
    <name type="scientific">Panicum virgatum</name>
    <name type="common">Blackwell switchgrass</name>
    <dbReference type="NCBI Taxonomy" id="38727"/>
    <lineage>
        <taxon>Eukaryota</taxon>
        <taxon>Viridiplantae</taxon>
        <taxon>Streptophyta</taxon>
        <taxon>Embryophyta</taxon>
        <taxon>Tracheophyta</taxon>
        <taxon>Spermatophyta</taxon>
        <taxon>Magnoliopsida</taxon>
        <taxon>Liliopsida</taxon>
        <taxon>Poales</taxon>
        <taxon>Poaceae</taxon>
        <taxon>PACMAD clade</taxon>
        <taxon>Panicoideae</taxon>
        <taxon>Panicodae</taxon>
        <taxon>Paniceae</taxon>
        <taxon>Panicinae</taxon>
        <taxon>Panicum</taxon>
        <taxon>Panicum sect. Hiantes</taxon>
    </lineage>
</organism>
<keyword evidence="3" id="KW-1185">Reference proteome</keyword>
<comment type="caution">
    <text evidence="2">The sequence shown here is derived from an EMBL/GenBank/DDBJ whole genome shotgun (WGS) entry which is preliminary data.</text>
</comment>
<feature type="compositionally biased region" description="Gly residues" evidence="1">
    <location>
        <begin position="70"/>
        <end position="83"/>
    </location>
</feature>
<feature type="region of interest" description="Disordered" evidence="1">
    <location>
        <begin position="1"/>
        <end position="38"/>
    </location>
</feature>
<sequence>MFPEDVVKPLPRGAARTSGGRGRGEHPRSTERDGGGLAVEAVGGQRGTLYDSFELNAMVVRLNRLLNANGDGGAGGSGSGGARGPRKAAGSWLAAPKVLFRRIKGAFLGGRRGDG</sequence>